<dbReference type="EC" id="3.2.1.52" evidence="3"/>
<name>A0A5D4HD47_9SPHI</name>
<evidence type="ECO:0000256" key="4">
    <source>
        <dbReference type="ARBA" id="ARBA00022801"/>
    </source>
</evidence>
<dbReference type="GO" id="GO:0005975">
    <property type="term" value="P:carbohydrate metabolic process"/>
    <property type="evidence" value="ECO:0007669"/>
    <property type="project" value="InterPro"/>
</dbReference>
<keyword evidence="5" id="KW-0326">Glycosidase</keyword>
<comment type="catalytic activity">
    <reaction evidence="1">
        <text>Hydrolysis of terminal non-reducing N-acetyl-D-hexosamine residues in N-acetyl-beta-D-hexosaminides.</text>
        <dbReference type="EC" id="3.2.1.52"/>
    </reaction>
</comment>
<dbReference type="Gene3D" id="3.20.20.80">
    <property type="entry name" value="Glycosidases"/>
    <property type="match status" value="1"/>
</dbReference>
<evidence type="ECO:0000256" key="5">
    <source>
        <dbReference type="ARBA" id="ARBA00023295"/>
    </source>
</evidence>
<dbReference type="InterPro" id="IPR025705">
    <property type="entry name" value="Beta_hexosaminidase_sua/sub"/>
</dbReference>
<dbReference type="InterPro" id="IPR015883">
    <property type="entry name" value="Glyco_hydro_20_cat"/>
</dbReference>
<dbReference type="SUPFAM" id="SSF55545">
    <property type="entry name" value="beta-N-acetylhexosaminidase-like domain"/>
    <property type="match status" value="1"/>
</dbReference>
<comment type="similarity">
    <text evidence="2">Belongs to the glycosyl hydrolase 20 family.</text>
</comment>
<dbReference type="InterPro" id="IPR015882">
    <property type="entry name" value="HEX_bac_N"/>
</dbReference>
<dbReference type="GO" id="GO:0030203">
    <property type="term" value="P:glycosaminoglycan metabolic process"/>
    <property type="evidence" value="ECO:0007669"/>
    <property type="project" value="TreeGrafter"/>
</dbReference>
<evidence type="ECO:0000259" key="7">
    <source>
        <dbReference type="Pfam" id="PF00728"/>
    </source>
</evidence>
<keyword evidence="4" id="KW-0378">Hydrolase</keyword>
<dbReference type="PANTHER" id="PTHR22600:SF57">
    <property type="entry name" value="BETA-N-ACETYLHEXOSAMINIDASE"/>
    <property type="match status" value="1"/>
</dbReference>
<dbReference type="Pfam" id="PF00728">
    <property type="entry name" value="Glyco_hydro_20"/>
    <property type="match status" value="1"/>
</dbReference>
<dbReference type="EMBL" id="VTAV01000004">
    <property type="protein sequence ID" value="TYR36730.1"/>
    <property type="molecule type" value="Genomic_DNA"/>
</dbReference>
<feature type="domain" description="Glycoside hydrolase family 20 catalytic" evidence="7">
    <location>
        <begin position="139"/>
        <end position="472"/>
    </location>
</feature>
<dbReference type="Gene3D" id="3.30.379.10">
    <property type="entry name" value="Chitobiase/beta-hexosaminidase domain 2-like"/>
    <property type="match status" value="1"/>
</dbReference>
<comment type="caution">
    <text evidence="9">The sequence shown here is derived from an EMBL/GenBank/DDBJ whole genome shotgun (WGS) entry which is preliminary data.</text>
</comment>
<accession>A0A5D4HD47</accession>
<dbReference type="CDD" id="cd06563">
    <property type="entry name" value="GH20_chitobiase-like"/>
    <property type="match status" value="1"/>
</dbReference>
<dbReference type="PRINTS" id="PR00738">
    <property type="entry name" value="GLHYDRLASE20"/>
</dbReference>
<proteinExistence type="inferred from homology"/>
<reference evidence="9 10" key="1">
    <citation type="submission" date="2019-08" db="EMBL/GenBank/DDBJ databases">
        <title>Phlebobacter frassis gen. nov. sp. nov., a new member of family Sphingobacteriaceae isolated from sand fly rearing media.</title>
        <authorList>
            <person name="Kakumanu M.L."/>
            <person name="Marayati B.F."/>
            <person name="Wada-Katsumata A."/>
            <person name="Wasserberg G."/>
            <person name="Schal C."/>
            <person name="Apperson C.S."/>
            <person name="Ponnusamy L."/>
        </authorList>
    </citation>
    <scope>NUCLEOTIDE SEQUENCE [LARGE SCALE GENOMIC DNA]</scope>
    <source>
        <strain evidence="9 10">SSI9</strain>
    </source>
</reference>
<evidence type="ECO:0000313" key="9">
    <source>
        <dbReference type="EMBL" id="TYR36730.1"/>
    </source>
</evidence>
<dbReference type="Proteomes" id="UP000322362">
    <property type="component" value="Unassembled WGS sequence"/>
</dbReference>
<dbReference type="AlphaFoldDB" id="A0A5D4HD47"/>
<dbReference type="GO" id="GO:0016020">
    <property type="term" value="C:membrane"/>
    <property type="evidence" value="ECO:0007669"/>
    <property type="project" value="TreeGrafter"/>
</dbReference>
<dbReference type="InterPro" id="IPR029018">
    <property type="entry name" value="Hex-like_dom2"/>
</dbReference>
<evidence type="ECO:0000256" key="3">
    <source>
        <dbReference type="ARBA" id="ARBA00012663"/>
    </source>
</evidence>
<dbReference type="PANTHER" id="PTHR22600">
    <property type="entry name" value="BETA-HEXOSAMINIDASE"/>
    <property type="match status" value="1"/>
</dbReference>
<evidence type="ECO:0000313" key="10">
    <source>
        <dbReference type="Proteomes" id="UP000322362"/>
    </source>
</evidence>
<evidence type="ECO:0000256" key="1">
    <source>
        <dbReference type="ARBA" id="ARBA00001231"/>
    </source>
</evidence>
<dbReference type="InterPro" id="IPR017853">
    <property type="entry name" value="GH"/>
</dbReference>
<feature type="active site" description="Proton donor" evidence="6">
    <location>
        <position position="297"/>
    </location>
</feature>
<organism evidence="9 10">
    <name type="scientific">Sphingobacterium phlebotomi</name>
    <dbReference type="NCBI Taxonomy" id="2605433"/>
    <lineage>
        <taxon>Bacteria</taxon>
        <taxon>Pseudomonadati</taxon>
        <taxon>Bacteroidota</taxon>
        <taxon>Sphingobacteriia</taxon>
        <taxon>Sphingobacteriales</taxon>
        <taxon>Sphingobacteriaceae</taxon>
        <taxon>Sphingobacterium</taxon>
    </lineage>
</organism>
<keyword evidence="10" id="KW-1185">Reference proteome</keyword>
<gene>
    <name evidence="9" type="ORF">FXV77_09130</name>
</gene>
<dbReference type="SUPFAM" id="SSF51445">
    <property type="entry name" value="(Trans)glycosidases"/>
    <property type="match status" value="1"/>
</dbReference>
<evidence type="ECO:0000256" key="6">
    <source>
        <dbReference type="PIRSR" id="PIRSR625705-1"/>
    </source>
</evidence>
<sequence length="535" mass="61601">MTKAGIAQQIPIIPIPKTYTKATGTFILSEKTTIVTEGKHTSKVAYYFQNEVLKSTGITLNILPEKRSAVIKLSIVPVTALNENTYKLTMSATEIEIQAADEEGLFLGTISLLQLVRQTANVEGEIKLSNWNVEDSPMYHWRGLMLDESRHFFGKEKVKQLLDWMAFYKLNKFHWHLVDQPGWRIEIKKYPRLTLVGGIGNHSDALAPAQYYTQEDIREIVAYAAERFIEVIPEIDMPGHATAANRAYPEYSGGGSPKYPEFTFNPGKESTYQYLTDILKEVNVLFPSRKIHIGADEVHFGNQHWNVDPDVQRLMKERNFKDLKEVEFYFVERMADSIMRMDNEILAWDEVVESDLTVDKTTVFWWRHDKDIQLKNALDKGFKTVLCPRIPLYFDFVQDAAHTVGRKWSGDFAPIEKVYNFPGEDILDLPEADKLIQGIQANLWTESISTELHLDFLLFPRITALAESAWTSPAQKDYRQFQNRMARHLRLFAEAGLYYYDPFNPTKYGEFLGPVERLDMSPDTDELTKQEQGID</sequence>
<dbReference type="GO" id="GO:0004563">
    <property type="term" value="F:beta-N-acetylhexosaminidase activity"/>
    <property type="evidence" value="ECO:0007669"/>
    <property type="project" value="UniProtKB-EC"/>
</dbReference>
<feature type="domain" description="Beta-hexosaminidase bacterial type N-terminal" evidence="8">
    <location>
        <begin position="10"/>
        <end position="135"/>
    </location>
</feature>
<evidence type="ECO:0000259" key="8">
    <source>
        <dbReference type="Pfam" id="PF02838"/>
    </source>
</evidence>
<evidence type="ECO:0000256" key="2">
    <source>
        <dbReference type="ARBA" id="ARBA00006285"/>
    </source>
</evidence>
<dbReference type="Pfam" id="PF02838">
    <property type="entry name" value="Glyco_hydro_20b"/>
    <property type="match status" value="1"/>
</dbReference>
<protein>
    <recommendedName>
        <fullName evidence="3">beta-N-acetylhexosaminidase</fullName>
        <ecNumber evidence="3">3.2.1.52</ecNumber>
    </recommendedName>
</protein>